<evidence type="ECO:0000313" key="1">
    <source>
        <dbReference type="EMBL" id="CRK29719.1"/>
    </source>
</evidence>
<reference evidence="2" key="1">
    <citation type="submission" date="2015-05" db="EMBL/GenBank/DDBJ databases">
        <authorList>
            <person name="Fogelqvist Johan"/>
        </authorList>
    </citation>
    <scope>NUCLEOTIDE SEQUENCE [LARGE SCALE GENOMIC DNA]</scope>
</reference>
<protein>
    <submittedName>
        <fullName evidence="1">Uncharacterized protein</fullName>
    </submittedName>
</protein>
<evidence type="ECO:0000313" key="2">
    <source>
        <dbReference type="Proteomes" id="UP000045706"/>
    </source>
</evidence>
<organism evidence="1 2">
    <name type="scientific">Verticillium longisporum</name>
    <name type="common">Verticillium dahliae var. longisporum</name>
    <dbReference type="NCBI Taxonomy" id="100787"/>
    <lineage>
        <taxon>Eukaryota</taxon>
        <taxon>Fungi</taxon>
        <taxon>Dikarya</taxon>
        <taxon>Ascomycota</taxon>
        <taxon>Pezizomycotina</taxon>
        <taxon>Sordariomycetes</taxon>
        <taxon>Hypocreomycetidae</taxon>
        <taxon>Glomerellales</taxon>
        <taxon>Plectosphaerellaceae</taxon>
        <taxon>Verticillium</taxon>
    </lineage>
</organism>
<gene>
    <name evidence="1" type="ORF">BN1723_003596</name>
</gene>
<dbReference type="Proteomes" id="UP000045706">
    <property type="component" value="Unassembled WGS sequence"/>
</dbReference>
<accession>A0A0G4M620</accession>
<sequence>MSDTISFATLDLNSVDIADAGKGPHQQAIDEPHALIEFADFAANGKALRSRSDVLEKAIEAQCRMLQKSKEIIRGLDNQVMSDLAVIARKNRVLHEKDIELLCLTKKLKKEGHEATVSDLLINDVAKELAHQHQKLKFAVYHANLSKDRQKLLLSLLEESLRHGQEPIQAVINNWKSICTVDNTIDRI</sequence>
<dbReference type="EMBL" id="CVQI01022224">
    <property type="protein sequence ID" value="CRK29719.1"/>
    <property type="molecule type" value="Genomic_DNA"/>
</dbReference>
<proteinExistence type="predicted"/>
<name>A0A0G4M620_VERLO</name>
<dbReference type="AlphaFoldDB" id="A0A0G4M620"/>